<dbReference type="OrthoDB" id="7356231at2"/>
<evidence type="ECO:0000313" key="2">
    <source>
        <dbReference type="EMBL" id="RJF83608.1"/>
    </source>
</evidence>
<keyword evidence="1" id="KW-0472">Membrane</keyword>
<evidence type="ECO:0000256" key="1">
    <source>
        <dbReference type="SAM" id="Phobius"/>
    </source>
</evidence>
<accession>A0A418W0W7</accession>
<dbReference type="Proteomes" id="UP000283458">
    <property type="component" value="Unassembled WGS sequence"/>
</dbReference>
<organism evidence="2 3">
    <name type="scientific">Azospirillum cavernae</name>
    <dbReference type="NCBI Taxonomy" id="2320860"/>
    <lineage>
        <taxon>Bacteria</taxon>
        <taxon>Pseudomonadati</taxon>
        <taxon>Pseudomonadota</taxon>
        <taxon>Alphaproteobacteria</taxon>
        <taxon>Rhodospirillales</taxon>
        <taxon>Azospirillaceae</taxon>
        <taxon>Azospirillum</taxon>
    </lineage>
</organism>
<gene>
    <name evidence="2" type="ORF">D3877_02865</name>
</gene>
<dbReference type="AlphaFoldDB" id="A0A418W0W7"/>
<dbReference type="EMBL" id="QYUL01000001">
    <property type="protein sequence ID" value="RJF83608.1"/>
    <property type="molecule type" value="Genomic_DNA"/>
</dbReference>
<feature type="transmembrane region" description="Helical" evidence="1">
    <location>
        <begin position="50"/>
        <end position="76"/>
    </location>
</feature>
<sequence>MTGHSAPPRRLIGRILRPVVTIAALLYFVIDALVYWIIRPFARWLGGLPIFAGFVHWVSGLEPYPALIVVLLPLVLLEPAKWAGAWLLATGQPSTGLVVLVGAELLKITLVERLFHITRDRLMTIPWFAWIFTRLVRWLERLKALPPWQAVRRLAGRVKDLAREAARAVRLWVQGLG</sequence>
<keyword evidence="1" id="KW-1133">Transmembrane helix</keyword>
<evidence type="ECO:0000313" key="3">
    <source>
        <dbReference type="Proteomes" id="UP000283458"/>
    </source>
</evidence>
<protein>
    <submittedName>
        <fullName evidence="2">Uncharacterized protein</fullName>
    </submittedName>
</protein>
<name>A0A418W0W7_9PROT</name>
<dbReference type="RefSeq" id="WP_119829246.1">
    <property type="nucleotide sequence ID" value="NZ_QYUL01000001.1"/>
</dbReference>
<comment type="caution">
    <text evidence="2">The sequence shown here is derived from an EMBL/GenBank/DDBJ whole genome shotgun (WGS) entry which is preliminary data.</text>
</comment>
<feature type="transmembrane region" description="Helical" evidence="1">
    <location>
        <begin position="15"/>
        <end position="38"/>
    </location>
</feature>
<keyword evidence="1" id="KW-0812">Transmembrane</keyword>
<proteinExistence type="predicted"/>
<reference evidence="2 3" key="1">
    <citation type="submission" date="2018-09" db="EMBL/GenBank/DDBJ databases">
        <authorList>
            <person name="Zhu H."/>
        </authorList>
    </citation>
    <scope>NUCLEOTIDE SEQUENCE [LARGE SCALE GENOMIC DNA]</scope>
    <source>
        <strain evidence="2 3">K2W22B-5</strain>
    </source>
</reference>
<keyword evidence="3" id="KW-1185">Reference proteome</keyword>